<dbReference type="Pfam" id="PF06745">
    <property type="entry name" value="ATPase"/>
    <property type="match status" value="1"/>
</dbReference>
<dbReference type="PROSITE" id="PS51146">
    <property type="entry name" value="KAIC"/>
    <property type="match status" value="1"/>
</dbReference>
<reference evidence="2 3" key="1">
    <citation type="journal article" date="2016" name="Sci. Rep.">
        <title>Metabolic traits of an uncultured archaeal lineage -MSBL1- from brine pools of the Red Sea.</title>
        <authorList>
            <person name="Mwirichia R."/>
            <person name="Alam I."/>
            <person name="Rashid M."/>
            <person name="Vinu M."/>
            <person name="Ba-Alawi W."/>
            <person name="Anthony Kamau A."/>
            <person name="Kamanda Ngugi D."/>
            <person name="Goker M."/>
            <person name="Klenk H.P."/>
            <person name="Bajic V."/>
            <person name="Stingl U."/>
        </authorList>
    </citation>
    <scope>NUCLEOTIDE SEQUENCE [LARGE SCALE GENOMIC DNA]</scope>
    <source>
        <strain evidence="2">SCGC-AAA259J03</strain>
    </source>
</reference>
<feature type="domain" description="KaiC" evidence="1">
    <location>
        <begin position="1"/>
        <end position="230"/>
    </location>
</feature>
<evidence type="ECO:0000259" key="1">
    <source>
        <dbReference type="PROSITE" id="PS51146"/>
    </source>
</evidence>
<evidence type="ECO:0000313" key="2">
    <source>
        <dbReference type="EMBL" id="KXA98016.1"/>
    </source>
</evidence>
<comment type="caution">
    <text evidence="2">The sequence shown here is derived from an EMBL/GenBank/DDBJ whole genome shotgun (WGS) entry which is preliminary data.</text>
</comment>
<dbReference type="InterPro" id="IPR051347">
    <property type="entry name" value="Circadian_clock_KaiC-rel"/>
</dbReference>
<dbReference type="PANTHER" id="PTHR42926">
    <property type="match status" value="1"/>
</dbReference>
<dbReference type="Gene3D" id="3.40.50.300">
    <property type="entry name" value="P-loop containing nucleotide triphosphate hydrolases"/>
    <property type="match status" value="1"/>
</dbReference>
<dbReference type="SUPFAM" id="SSF52540">
    <property type="entry name" value="P-loop containing nucleoside triphosphate hydrolases"/>
    <property type="match status" value="1"/>
</dbReference>
<organism evidence="2 3">
    <name type="scientific">candidate division MSBL1 archaeon SCGC-AAA259J03</name>
    <dbReference type="NCBI Taxonomy" id="1698269"/>
    <lineage>
        <taxon>Archaea</taxon>
        <taxon>Methanobacteriati</taxon>
        <taxon>Methanobacteriota</taxon>
        <taxon>candidate division MSBL1</taxon>
    </lineage>
</organism>
<dbReference type="PANTHER" id="PTHR42926:SF1">
    <property type="entry name" value="CIRCADIAN CLOCK OSCILLATOR PROTEIN KAIC 1"/>
    <property type="match status" value="1"/>
</dbReference>
<proteinExistence type="predicted"/>
<dbReference type="EMBL" id="LHXT01000034">
    <property type="protein sequence ID" value="KXA98016.1"/>
    <property type="molecule type" value="Genomic_DNA"/>
</dbReference>
<dbReference type="InterPro" id="IPR010624">
    <property type="entry name" value="KaiC_dom"/>
</dbReference>
<dbReference type="Proteomes" id="UP000070257">
    <property type="component" value="Unassembled WGS sequence"/>
</dbReference>
<dbReference type="AlphaFoldDB" id="A0A656YW58"/>
<accession>A0A656YW58</accession>
<evidence type="ECO:0000313" key="3">
    <source>
        <dbReference type="Proteomes" id="UP000070257"/>
    </source>
</evidence>
<keyword evidence="3" id="KW-1185">Reference proteome</keyword>
<name>A0A656YW58_9EURY</name>
<dbReference type="GO" id="GO:0005524">
    <property type="term" value="F:ATP binding"/>
    <property type="evidence" value="ECO:0007669"/>
    <property type="project" value="InterPro"/>
</dbReference>
<dbReference type="CDD" id="cd01124">
    <property type="entry name" value="KaiC-like"/>
    <property type="match status" value="1"/>
</dbReference>
<dbReference type="InterPro" id="IPR027417">
    <property type="entry name" value="P-loop_NTPase"/>
</dbReference>
<dbReference type="PRINTS" id="PR01874">
    <property type="entry name" value="DNAREPAIRADA"/>
</dbReference>
<sequence>MDEMLSGGFPEGHIVLLSGNTGTGKTTFGMQFLVEGMKRDEPALFVNLEEPTPQVKKTAEAHNWDFEDYEKRGLLRFVTPNLVDTYPDRFLHKVKNAADETNADRMVIDSVSSIPSAEMDVNDLRELFVELNSILKARGITCIATHLARPMFSENPSSIFGPTRASNSRLSSLTDGIILLRYIEKENEINKTINVLKMRGSKHSKKIREFDITEEGVEIGESLAKINRAT</sequence>
<dbReference type="InterPro" id="IPR014774">
    <property type="entry name" value="KaiC-like_dom"/>
</dbReference>
<protein>
    <recommendedName>
        <fullName evidence="1">KaiC domain-containing protein</fullName>
    </recommendedName>
</protein>
<gene>
    <name evidence="2" type="ORF">AKJ39_02645</name>
</gene>